<evidence type="ECO:0000313" key="2">
    <source>
        <dbReference type="EMBL" id="KAK2945324.1"/>
    </source>
</evidence>
<dbReference type="EMBL" id="JARBJD010000265">
    <property type="protein sequence ID" value="KAK2945324.1"/>
    <property type="molecule type" value="Genomic_DNA"/>
</dbReference>
<evidence type="ECO:0000313" key="3">
    <source>
        <dbReference type="Proteomes" id="UP001281761"/>
    </source>
</evidence>
<feature type="region of interest" description="Disordered" evidence="1">
    <location>
        <begin position="84"/>
        <end position="103"/>
    </location>
</feature>
<keyword evidence="3" id="KW-1185">Reference proteome</keyword>
<feature type="compositionally biased region" description="Basic and acidic residues" evidence="1">
    <location>
        <begin position="84"/>
        <end position="96"/>
    </location>
</feature>
<evidence type="ECO:0000256" key="1">
    <source>
        <dbReference type="SAM" id="MobiDB-lite"/>
    </source>
</evidence>
<proteinExistence type="predicted"/>
<dbReference type="Proteomes" id="UP001281761">
    <property type="component" value="Unassembled WGS sequence"/>
</dbReference>
<reference evidence="2 3" key="1">
    <citation type="journal article" date="2022" name="bioRxiv">
        <title>Genomics of Preaxostyla Flagellates Illuminates Evolutionary Transitions and the Path Towards Mitochondrial Loss.</title>
        <authorList>
            <person name="Novak L.V.F."/>
            <person name="Treitli S.C."/>
            <person name="Pyrih J."/>
            <person name="Halakuc P."/>
            <person name="Pipaliya S.V."/>
            <person name="Vacek V."/>
            <person name="Brzon O."/>
            <person name="Soukal P."/>
            <person name="Eme L."/>
            <person name="Dacks J.B."/>
            <person name="Karnkowska A."/>
            <person name="Elias M."/>
            <person name="Hampl V."/>
        </authorList>
    </citation>
    <scope>NUCLEOTIDE SEQUENCE [LARGE SCALE GENOMIC DNA]</scope>
    <source>
        <strain evidence="2">NAU3</strain>
        <tissue evidence="2">Gut</tissue>
    </source>
</reference>
<sequence>MKATPATPVSYIDEPIASFTILRRARLTRMTLEKHSVDKKKAHFVMAVSNTAEGETQPVVIEPIDSSFTTPPQPFRVEYTDTKAVASDRSDADRRRAGISSDSLGAFDRREQPCLDPGPSPSNCDIRVAENGQLNEIKSARTNALVLTSDVVITALEAQTELELFSDSSSSDLSFLCGEKTNPCHSNAAAEECEVSGTDSTPNSPLFIPTLDTANSAVTLNKKTTSFLFSLSGSLLIECGLSVEVYEINERTKLTEKDISLPLSSVSPSRNNESSLVFNLTTKELTQFLNEQMEWQMNLGFGKDHNLKWVLLQKRKQGKIAQSLGRLFRG</sequence>
<organism evidence="2 3">
    <name type="scientific">Blattamonas nauphoetae</name>
    <dbReference type="NCBI Taxonomy" id="2049346"/>
    <lineage>
        <taxon>Eukaryota</taxon>
        <taxon>Metamonada</taxon>
        <taxon>Preaxostyla</taxon>
        <taxon>Oxymonadida</taxon>
        <taxon>Blattamonas</taxon>
    </lineage>
</organism>
<name>A0ABQ9X1U5_9EUKA</name>
<comment type="caution">
    <text evidence="2">The sequence shown here is derived from an EMBL/GenBank/DDBJ whole genome shotgun (WGS) entry which is preliminary data.</text>
</comment>
<accession>A0ABQ9X1U5</accession>
<gene>
    <name evidence="2" type="ORF">BLNAU_19767</name>
</gene>
<protein>
    <submittedName>
        <fullName evidence="2">Uncharacterized protein</fullName>
    </submittedName>
</protein>